<evidence type="ECO:0000313" key="1">
    <source>
        <dbReference type="EMBL" id="QQO84030.1"/>
    </source>
</evidence>
<protein>
    <recommendedName>
        <fullName evidence="2">HEAT repeat domain-containing protein</fullName>
    </recommendedName>
</protein>
<dbReference type="EMBL" id="CP032664">
    <property type="protein sequence ID" value="QQO84030.1"/>
    <property type="molecule type" value="Genomic_DNA"/>
</dbReference>
<organism evidence="1">
    <name type="scientific">Shewanella algae</name>
    <dbReference type="NCBI Taxonomy" id="38313"/>
    <lineage>
        <taxon>Bacteria</taxon>
        <taxon>Pseudomonadati</taxon>
        <taxon>Pseudomonadota</taxon>
        <taxon>Gammaproteobacteria</taxon>
        <taxon>Alteromonadales</taxon>
        <taxon>Shewanellaceae</taxon>
        <taxon>Shewanella</taxon>
    </lineage>
</organism>
<proteinExistence type="predicted"/>
<reference evidence="1" key="1">
    <citation type="submission" date="2018-09" db="EMBL/GenBank/DDBJ databases">
        <title>Genome sequencing and analysis.</title>
        <authorList>
            <person name="Huang Y.-T."/>
        </authorList>
    </citation>
    <scope>NUCLEOTIDE SEQUENCE</scope>
    <source>
        <strain evidence="1">HIDE</strain>
    </source>
</reference>
<dbReference type="AlphaFoldDB" id="A0A7T8ECT2"/>
<evidence type="ECO:0008006" key="2">
    <source>
        <dbReference type="Google" id="ProtNLM"/>
    </source>
</evidence>
<sequence length="205" mass="22625">MEFKEELKSKSPPRIKKAAQKIAKSKFGGYEQLLLDALKCLVERPNSWQAQSEVIRTLGFVGSSLSLEYLRELESKSHDATVLYKDIGFAICMINDVSNDSFSYILSILDTENDLLLSGACAAILTSGRVPDEKTINMLLSSVIKRDSDEGKVITPRCYIAAACYNWPQALTKGFLLACTESKWGGLIEIAESSLAGKKTKYVLV</sequence>
<dbReference type="RefSeq" id="WP_208191869.1">
    <property type="nucleotide sequence ID" value="NZ_CP032664.1"/>
</dbReference>
<accession>A0A7T8ECT2</accession>
<gene>
    <name evidence="1" type="ORF">D7032_12660</name>
</gene>
<name>A0A7T8ECT2_9GAMM</name>